<evidence type="ECO:0000313" key="2">
    <source>
        <dbReference type="EMBL" id="KAK9671752.1"/>
    </source>
</evidence>
<dbReference type="PANTHER" id="PTHR34132:SF2">
    <property type="entry name" value="EMB|CAB87627.1-RELATED"/>
    <property type="match status" value="1"/>
</dbReference>
<name>A0AAW1H3E8_SAPOF</name>
<keyword evidence="1" id="KW-0812">Transmembrane</keyword>
<organism evidence="2 3">
    <name type="scientific">Saponaria officinalis</name>
    <name type="common">Common soapwort</name>
    <name type="synonym">Lychnis saponaria</name>
    <dbReference type="NCBI Taxonomy" id="3572"/>
    <lineage>
        <taxon>Eukaryota</taxon>
        <taxon>Viridiplantae</taxon>
        <taxon>Streptophyta</taxon>
        <taxon>Embryophyta</taxon>
        <taxon>Tracheophyta</taxon>
        <taxon>Spermatophyta</taxon>
        <taxon>Magnoliopsida</taxon>
        <taxon>eudicotyledons</taxon>
        <taxon>Gunneridae</taxon>
        <taxon>Pentapetalae</taxon>
        <taxon>Caryophyllales</taxon>
        <taxon>Caryophyllaceae</taxon>
        <taxon>Caryophylleae</taxon>
        <taxon>Saponaria</taxon>
    </lineage>
</organism>
<protein>
    <submittedName>
        <fullName evidence="2">Uncharacterized protein</fullName>
    </submittedName>
</protein>
<gene>
    <name evidence="2" type="ORF">RND81_12G052200</name>
</gene>
<evidence type="ECO:0000256" key="1">
    <source>
        <dbReference type="SAM" id="Phobius"/>
    </source>
</evidence>
<feature type="transmembrane region" description="Helical" evidence="1">
    <location>
        <begin position="20"/>
        <end position="44"/>
    </location>
</feature>
<accession>A0AAW1H3E8</accession>
<evidence type="ECO:0000313" key="3">
    <source>
        <dbReference type="Proteomes" id="UP001443914"/>
    </source>
</evidence>
<dbReference type="AlphaFoldDB" id="A0AAW1H3E8"/>
<keyword evidence="1" id="KW-1133">Transmembrane helix</keyword>
<comment type="caution">
    <text evidence="2">The sequence shown here is derived from an EMBL/GenBank/DDBJ whole genome shotgun (WGS) entry which is preliminary data.</text>
</comment>
<keyword evidence="3" id="KW-1185">Reference proteome</keyword>
<reference evidence="2" key="1">
    <citation type="submission" date="2024-03" db="EMBL/GenBank/DDBJ databases">
        <title>WGS assembly of Saponaria officinalis var. Norfolk2.</title>
        <authorList>
            <person name="Jenkins J."/>
            <person name="Shu S."/>
            <person name="Grimwood J."/>
            <person name="Barry K."/>
            <person name="Goodstein D."/>
            <person name="Schmutz J."/>
            <person name="Leebens-Mack J."/>
            <person name="Osbourn A."/>
        </authorList>
    </citation>
    <scope>NUCLEOTIDE SEQUENCE [LARGE SCALE GENOMIC DNA]</scope>
    <source>
        <strain evidence="2">JIC</strain>
    </source>
</reference>
<sequence>MKYRQNPKIEFKTQRKPRTITLIMCPLRFILVLFSALLAVYFAWRSARSLDQNDQQLNTSVISQKLSMMLQMIKDGFWVFVDMASGRYLWRKLKGIKEDDQILLTSTPSIHIQVVHMLYHTCRGAFYNDNIYSYTL</sequence>
<dbReference type="EMBL" id="JBDFQZ010000012">
    <property type="protein sequence ID" value="KAK9671752.1"/>
    <property type="molecule type" value="Genomic_DNA"/>
</dbReference>
<dbReference type="PANTHER" id="PTHR34132">
    <property type="entry name" value="EMB|CAB87627.1-RELATED"/>
    <property type="match status" value="1"/>
</dbReference>
<proteinExistence type="predicted"/>
<keyword evidence="1" id="KW-0472">Membrane</keyword>
<dbReference type="Proteomes" id="UP001443914">
    <property type="component" value="Unassembled WGS sequence"/>
</dbReference>